<sequence length="100" mass="11304">MLSSISEYDPIFRAHKPRNIARRLSTVTLRYGTLRVRDATSRRVARPGDLEMNHGMLSCSSPVVASKYATSSYQAKPCYAMYTAKQHLRGHNPTLRHIAL</sequence>
<keyword evidence="2" id="KW-1185">Reference proteome</keyword>
<name>A0A5B7J328_PORTR</name>
<evidence type="ECO:0000313" key="2">
    <source>
        <dbReference type="Proteomes" id="UP000324222"/>
    </source>
</evidence>
<comment type="caution">
    <text evidence="1">The sequence shown here is derived from an EMBL/GenBank/DDBJ whole genome shotgun (WGS) entry which is preliminary data.</text>
</comment>
<dbReference type="Proteomes" id="UP000324222">
    <property type="component" value="Unassembled WGS sequence"/>
</dbReference>
<dbReference type="EMBL" id="VSRR010086757">
    <property type="protein sequence ID" value="MPC91150.1"/>
    <property type="molecule type" value="Genomic_DNA"/>
</dbReference>
<reference evidence="1 2" key="1">
    <citation type="submission" date="2019-05" db="EMBL/GenBank/DDBJ databases">
        <title>Another draft genome of Portunus trituberculatus and its Hox gene families provides insights of decapod evolution.</title>
        <authorList>
            <person name="Jeong J.-H."/>
            <person name="Song I."/>
            <person name="Kim S."/>
            <person name="Choi T."/>
            <person name="Kim D."/>
            <person name="Ryu S."/>
            <person name="Kim W."/>
        </authorList>
    </citation>
    <scope>NUCLEOTIDE SEQUENCE [LARGE SCALE GENOMIC DNA]</scope>
    <source>
        <tissue evidence="1">Muscle</tissue>
    </source>
</reference>
<gene>
    <name evidence="1" type="ORF">E2C01_086169</name>
</gene>
<dbReference type="AlphaFoldDB" id="A0A5B7J328"/>
<accession>A0A5B7J328</accession>
<proteinExistence type="predicted"/>
<protein>
    <submittedName>
        <fullName evidence="1">Uncharacterized protein</fullName>
    </submittedName>
</protein>
<organism evidence="1 2">
    <name type="scientific">Portunus trituberculatus</name>
    <name type="common">Swimming crab</name>
    <name type="synonym">Neptunus trituberculatus</name>
    <dbReference type="NCBI Taxonomy" id="210409"/>
    <lineage>
        <taxon>Eukaryota</taxon>
        <taxon>Metazoa</taxon>
        <taxon>Ecdysozoa</taxon>
        <taxon>Arthropoda</taxon>
        <taxon>Crustacea</taxon>
        <taxon>Multicrustacea</taxon>
        <taxon>Malacostraca</taxon>
        <taxon>Eumalacostraca</taxon>
        <taxon>Eucarida</taxon>
        <taxon>Decapoda</taxon>
        <taxon>Pleocyemata</taxon>
        <taxon>Brachyura</taxon>
        <taxon>Eubrachyura</taxon>
        <taxon>Portunoidea</taxon>
        <taxon>Portunidae</taxon>
        <taxon>Portuninae</taxon>
        <taxon>Portunus</taxon>
    </lineage>
</organism>
<evidence type="ECO:0000313" key="1">
    <source>
        <dbReference type="EMBL" id="MPC91150.1"/>
    </source>
</evidence>